<evidence type="ECO:0000256" key="5">
    <source>
        <dbReference type="ARBA" id="ARBA00013376"/>
    </source>
</evidence>
<evidence type="ECO:0000256" key="13">
    <source>
        <dbReference type="PIRSR" id="PIRSR036497-2"/>
    </source>
</evidence>
<keyword evidence="9" id="KW-0915">Sodium</keyword>
<dbReference type="GO" id="GO:0009088">
    <property type="term" value="P:threonine biosynthetic process"/>
    <property type="evidence" value="ECO:0007669"/>
    <property type="project" value="UniProtKB-UniPathway"/>
</dbReference>
<dbReference type="AlphaFoldDB" id="A0A1M6EIG5"/>
<dbReference type="STRING" id="1122184.SAMN02745176_01575"/>
<dbReference type="FunFam" id="3.30.360.10:FF:000005">
    <property type="entry name" value="Homoserine dehydrogenase"/>
    <property type="match status" value="1"/>
</dbReference>
<dbReference type="Proteomes" id="UP000184442">
    <property type="component" value="Unassembled WGS sequence"/>
</dbReference>
<dbReference type="SUPFAM" id="SSF51735">
    <property type="entry name" value="NAD(P)-binding Rossmann-fold domains"/>
    <property type="match status" value="1"/>
</dbReference>
<dbReference type="EC" id="1.1.1.3" evidence="4 14"/>
<dbReference type="UniPathway" id="UPA00051">
    <property type="reaction ID" value="UER00465"/>
</dbReference>
<proteinExistence type="inferred from homology"/>
<dbReference type="InterPro" id="IPR036291">
    <property type="entry name" value="NAD(P)-bd_dom_sf"/>
</dbReference>
<dbReference type="RefSeq" id="WP_073025668.1">
    <property type="nucleotide sequence ID" value="NZ_FQZS01000009.1"/>
</dbReference>
<sequence length="347" mass="38237">MISKKLSICMIGFGNAGKEFSRMLVEKGEEIRSKYDVNVVVTAISTRSKGSLLDPSGVDLDRALHEAETEGRFSRDNPQIIDGSVLDIIRKSGADVLIELSTLSIKDGQPAISHIEEALRNNMHVITANKGPIAWDYKRLKKMADEKGLALLHETTVMDGTPIFNLVKKTLPGCTVLGFKGILNSTTNFIMEEMEAGSDYEVALKEAQRRGFAEADPSMDIDGWDASAKTAALINVLMDGETTPMTIERKGISHIALKDIEDARRKGGKIKLLCEGYRENGTVKGRVYPAFVNNRDIFSNVDSTTSILSITTDLMGEISIVERNPEIQQTAYGIYSDLLTLIKEYLK</sequence>
<organism evidence="18 19">
    <name type="scientific">Lutispora thermophila DSM 19022</name>
    <dbReference type="NCBI Taxonomy" id="1122184"/>
    <lineage>
        <taxon>Bacteria</taxon>
        <taxon>Bacillati</taxon>
        <taxon>Bacillota</taxon>
        <taxon>Clostridia</taxon>
        <taxon>Lutisporales</taxon>
        <taxon>Lutisporaceae</taxon>
        <taxon>Lutispora</taxon>
    </lineage>
</organism>
<dbReference type="UniPathway" id="UPA00050">
    <property type="reaction ID" value="UER00063"/>
</dbReference>
<evidence type="ECO:0000256" key="8">
    <source>
        <dbReference type="ARBA" id="ARBA00023002"/>
    </source>
</evidence>
<dbReference type="SUPFAM" id="SSF55347">
    <property type="entry name" value="Glyceraldehyde-3-phosphate dehydrogenase-like, C-terminal domain"/>
    <property type="match status" value="1"/>
</dbReference>
<comment type="similarity">
    <text evidence="3 15">Belongs to the homoserine dehydrogenase family.</text>
</comment>
<keyword evidence="8 14" id="KW-0560">Oxidoreductase</keyword>
<evidence type="ECO:0000256" key="4">
    <source>
        <dbReference type="ARBA" id="ARBA00013213"/>
    </source>
</evidence>
<dbReference type="PROSITE" id="PS01042">
    <property type="entry name" value="HOMOSER_DHGENASE"/>
    <property type="match status" value="1"/>
</dbReference>
<keyword evidence="7 14" id="KW-0791">Threonine biosynthesis</keyword>
<reference evidence="18 19" key="1">
    <citation type="submission" date="2016-11" db="EMBL/GenBank/DDBJ databases">
        <authorList>
            <person name="Jaros S."/>
            <person name="Januszkiewicz K."/>
            <person name="Wedrychowicz H."/>
        </authorList>
    </citation>
    <scope>NUCLEOTIDE SEQUENCE [LARGE SCALE GENOMIC DNA]</scope>
    <source>
        <strain evidence="18 19">DSM 19022</strain>
    </source>
</reference>
<evidence type="ECO:0000256" key="9">
    <source>
        <dbReference type="ARBA" id="ARBA00023053"/>
    </source>
</evidence>
<comment type="catalytic activity">
    <reaction evidence="11">
        <text>L-homoserine + NADP(+) = L-aspartate 4-semialdehyde + NADPH + H(+)</text>
        <dbReference type="Rhea" id="RHEA:15761"/>
        <dbReference type="ChEBI" id="CHEBI:15378"/>
        <dbReference type="ChEBI" id="CHEBI:57476"/>
        <dbReference type="ChEBI" id="CHEBI:57783"/>
        <dbReference type="ChEBI" id="CHEBI:58349"/>
        <dbReference type="ChEBI" id="CHEBI:537519"/>
        <dbReference type="EC" id="1.1.1.3"/>
    </reaction>
    <physiologicalReaction direction="right-to-left" evidence="11">
        <dbReference type="Rhea" id="RHEA:15763"/>
    </physiologicalReaction>
</comment>
<dbReference type="PIRSF" id="PIRSF036497">
    <property type="entry name" value="HDH_short"/>
    <property type="match status" value="1"/>
</dbReference>
<evidence type="ECO:0000256" key="1">
    <source>
        <dbReference type="ARBA" id="ARBA00005056"/>
    </source>
</evidence>
<evidence type="ECO:0000256" key="6">
    <source>
        <dbReference type="ARBA" id="ARBA00022605"/>
    </source>
</evidence>
<dbReference type="InterPro" id="IPR005106">
    <property type="entry name" value="Asp/hSer_DH_NAD-bd"/>
</dbReference>
<evidence type="ECO:0000256" key="15">
    <source>
        <dbReference type="RuleBase" id="RU004171"/>
    </source>
</evidence>
<evidence type="ECO:0000256" key="7">
    <source>
        <dbReference type="ARBA" id="ARBA00022697"/>
    </source>
</evidence>
<dbReference type="PANTHER" id="PTHR43331:SF1">
    <property type="entry name" value="HOMOSERINE DEHYDROGENASE"/>
    <property type="match status" value="1"/>
</dbReference>
<evidence type="ECO:0000256" key="11">
    <source>
        <dbReference type="ARBA" id="ARBA00048841"/>
    </source>
</evidence>
<dbReference type="GO" id="GO:0009086">
    <property type="term" value="P:methionine biosynthetic process"/>
    <property type="evidence" value="ECO:0007669"/>
    <property type="project" value="UniProtKB-KW"/>
</dbReference>
<evidence type="ECO:0000313" key="19">
    <source>
        <dbReference type="Proteomes" id="UP000184442"/>
    </source>
</evidence>
<evidence type="ECO:0000256" key="12">
    <source>
        <dbReference type="PIRSR" id="PIRSR036497-1"/>
    </source>
</evidence>
<accession>A0A1M6EIG5</accession>
<dbReference type="GO" id="GO:0050661">
    <property type="term" value="F:NADP binding"/>
    <property type="evidence" value="ECO:0007669"/>
    <property type="project" value="InterPro"/>
</dbReference>
<feature type="binding site" evidence="13">
    <location>
        <begin position="12"/>
        <end position="17"/>
    </location>
    <ligand>
        <name>NADP(+)</name>
        <dbReference type="ChEBI" id="CHEBI:58349"/>
    </ligand>
</feature>
<dbReference type="InterPro" id="IPR022697">
    <property type="entry name" value="HDH_short"/>
</dbReference>
<feature type="binding site" evidence="13">
    <location>
        <position position="130"/>
    </location>
    <ligand>
        <name>NADPH</name>
        <dbReference type="ChEBI" id="CHEBI:57783"/>
    </ligand>
</feature>
<dbReference type="OrthoDB" id="9808167at2"/>
<evidence type="ECO:0000256" key="2">
    <source>
        <dbReference type="ARBA" id="ARBA00005062"/>
    </source>
</evidence>
<keyword evidence="6 14" id="KW-0028">Amino-acid biosynthesis</keyword>
<dbReference type="Pfam" id="PF03447">
    <property type="entry name" value="NAD_binding_3"/>
    <property type="match status" value="1"/>
</dbReference>
<evidence type="ECO:0000256" key="3">
    <source>
        <dbReference type="ARBA" id="ARBA00006753"/>
    </source>
</evidence>
<feature type="domain" description="Homoserine dehydrogenase catalytic" evidence="16">
    <location>
        <begin position="162"/>
        <end position="339"/>
    </location>
</feature>
<evidence type="ECO:0000256" key="10">
    <source>
        <dbReference type="ARBA" id="ARBA00023167"/>
    </source>
</evidence>
<keyword evidence="13 14" id="KW-0521">NADP</keyword>
<feature type="domain" description="Aspartate/homoserine dehydrogenase NAD-binding" evidence="17">
    <location>
        <begin position="12"/>
        <end position="153"/>
    </location>
</feature>
<keyword evidence="10 14" id="KW-0486">Methionine biosynthesis</keyword>
<name>A0A1M6EIG5_9FIRM</name>
<dbReference type="InterPro" id="IPR019811">
    <property type="entry name" value="HDH_CS"/>
</dbReference>
<evidence type="ECO:0000259" key="16">
    <source>
        <dbReference type="Pfam" id="PF00742"/>
    </source>
</evidence>
<feature type="active site" description="Proton donor" evidence="12">
    <location>
        <position position="229"/>
    </location>
</feature>
<dbReference type="EMBL" id="FQZS01000009">
    <property type="protein sequence ID" value="SHI85100.1"/>
    <property type="molecule type" value="Genomic_DNA"/>
</dbReference>
<feature type="binding site" evidence="13">
    <location>
        <position position="214"/>
    </location>
    <ligand>
        <name>L-homoserine</name>
        <dbReference type="ChEBI" id="CHEBI:57476"/>
    </ligand>
</feature>
<protein>
    <recommendedName>
        <fullName evidence="5 14">Homoserine dehydrogenase</fullName>
        <ecNumber evidence="4 14">1.1.1.3</ecNumber>
    </recommendedName>
</protein>
<dbReference type="NCBIfam" id="NF004976">
    <property type="entry name" value="PRK06349.1"/>
    <property type="match status" value="1"/>
</dbReference>
<gene>
    <name evidence="18" type="ORF">SAMN02745176_01575</name>
</gene>
<dbReference type="PANTHER" id="PTHR43331">
    <property type="entry name" value="HOMOSERINE DEHYDROGENASE"/>
    <property type="match status" value="1"/>
</dbReference>
<dbReference type="Gene3D" id="3.40.50.720">
    <property type="entry name" value="NAD(P)-binding Rossmann-like Domain"/>
    <property type="match status" value="1"/>
</dbReference>
<dbReference type="Pfam" id="PF00742">
    <property type="entry name" value="Homoserine_dh"/>
    <property type="match status" value="1"/>
</dbReference>
<dbReference type="InterPro" id="IPR001342">
    <property type="entry name" value="HDH_cat"/>
</dbReference>
<keyword evidence="19" id="KW-1185">Reference proteome</keyword>
<dbReference type="Gene3D" id="3.30.360.10">
    <property type="entry name" value="Dihydrodipicolinate Reductase, domain 2"/>
    <property type="match status" value="1"/>
</dbReference>
<dbReference type="GO" id="GO:0004412">
    <property type="term" value="F:homoserine dehydrogenase activity"/>
    <property type="evidence" value="ECO:0007669"/>
    <property type="project" value="UniProtKB-EC"/>
</dbReference>
<evidence type="ECO:0000256" key="14">
    <source>
        <dbReference type="RuleBase" id="RU000579"/>
    </source>
</evidence>
<comment type="pathway">
    <text evidence="1 14">Amino-acid biosynthesis; L-threonine biosynthesis; L-threonine from L-aspartate: step 3/5.</text>
</comment>
<evidence type="ECO:0000259" key="17">
    <source>
        <dbReference type="Pfam" id="PF03447"/>
    </source>
</evidence>
<comment type="pathway">
    <text evidence="2 14">Amino-acid biosynthesis; L-methionine biosynthesis via de novo pathway; L-homoserine from L-aspartate: step 3/3.</text>
</comment>
<evidence type="ECO:0000313" key="18">
    <source>
        <dbReference type="EMBL" id="SHI85100.1"/>
    </source>
</evidence>